<feature type="binding site" evidence="2">
    <location>
        <position position="345"/>
    </location>
    <ligand>
        <name>substrate</name>
    </ligand>
</feature>
<evidence type="ECO:0000313" key="5">
    <source>
        <dbReference type="EMBL" id="OEV10240.1"/>
    </source>
</evidence>
<feature type="region of interest" description="Disordered" evidence="4">
    <location>
        <begin position="62"/>
        <end position="84"/>
    </location>
</feature>
<evidence type="ECO:0000313" key="6">
    <source>
        <dbReference type="Proteomes" id="UP000176005"/>
    </source>
</evidence>
<proteinExistence type="inferred from homology"/>
<reference evidence="5 6" key="1">
    <citation type="journal article" date="2016" name="Front. Microbiol.">
        <title>Comparative Genomics Analysis of Streptomyces Species Reveals Their Adaptation to the Marine Environment and Their Diversity at the Genomic Level.</title>
        <authorList>
            <person name="Tian X."/>
            <person name="Zhang Z."/>
            <person name="Yang T."/>
            <person name="Chen M."/>
            <person name="Li J."/>
            <person name="Chen F."/>
            <person name="Yang J."/>
            <person name="Li W."/>
            <person name="Zhang B."/>
            <person name="Zhang Z."/>
            <person name="Wu J."/>
            <person name="Zhang C."/>
            <person name="Long L."/>
            <person name="Xiao J."/>
        </authorList>
    </citation>
    <scope>NUCLEOTIDE SEQUENCE [LARGE SCALE GENOMIC DNA]</scope>
    <source>
        <strain evidence="5 6">SCSIO 10429</strain>
    </source>
</reference>
<feature type="binding site" evidence="2">
    <location>
        <position position="313"/>
    </location>
    <ligand>
        <name>substrate</name>
    </ligand>
</feature>
<organism evidence="5 6">
    <name type="scientific">Streptomyces nanshensis</name>
    <dbReference type="NCBI Taxonomy" id="518642"/>
    <lineage>
        <taxon>Bacteria</taxon>
        <taxon>Bacillati</taxon>
        <taxon>Actinomycetota</taxon>
        <taxon>Actinomycetes</taxon>
        <taxon>Kitasatosporales</taxon>
        <taxon>Streptomycetaceae</taxon>
        <taxon>Streptomyces</taxon>
    </lineage>
</organism>
<sequence length="370" mass="39188">MYGRGSWALRDGSGDRGAARSERAVRSVRSVRSGRSVRGSAAGCALALAGVLLGGCSSDSGTGDDGAGGGGVAQRPESVTPYWVDPEGNAARQAERYAQDGKKKQAALMRKIARQPVAEWIRPDDPEAQTRKVTTAASKAGRDALLVLYNLPHRDCGQYSKGGAPDAAAYRKWLAGVLKGIGKRPATVIVEPDAVPHLLMKGCTPAQYTDERYELLNEAVGRLQGLPDVRVYLDAGNPDWVRDPGALVEPMKRAGVETADGFSLNVSNYQTTASNTAYGKKFSPMVGNKPFVIDTSRNGNGPVRGAGADEEAWCNPKGRALGEAPTTKTGDQIVDGYLWIKRPGESDGECKGGPKAGQWWPEYALDLAGG</sequence>
<dbReference type="InterPro" id="IPR016288">
    <property type="entry name" value="Beta_cellobiohydrolase"/>
</dbReference>
<evidence type="ECO:0000256" key="2">
    <source>
        <dbReference type="PIRSR" id="PIRSR001100-2"/>
    </source>
</evidence>
<protein>
    <recommendedName>
        <fullName evidence="3">Glucanase</fullName>
        <ecNumber evidence="3">3.2.1.-</ecNumber>
    </recommendedName>
</protein>
<dbReference type="GO" id="GO:0004553">
    <property type="term" value="F:hydrolase activity, hydrolyzing O-glycosyl compounds"/>
    <property type="evidence" value="ECO:0007669"/>
    <property type="project" value="InterPro"/>
</dbReference>
<dbReference type="SUPFAM" id="SSF51989">
    <property type="entry name" value="Glycosyl hydrolases family 6, cellulases"/>
    <property type="match status" value="1"/>
</dbReference>
<name>A0A1E7L228_9ACTN</name>
<dbReference type="EMBL" id="LJGW01000312">
    <property type="protein sequence ID" value="OEV10240.1"/>
    <property type="molecule type" value="Genomic_DNA"/>
</dbReference>
<dbReference type="Pfam" id="PF01341">
    <property type="entry name" value="Glyco_hydro_6"/>
    <property type="match status" value="1"/>
</dbReference>
<dbReference type="AlphaFoldDB" id="A0A1E7L228"/>
<dbReference type="Proteomes" id="UP000176005">
    <property type="component" value="Unassembled WGS sequence"/>
</dbReference>
<dbReference type="PIRSF" id="PIRSF001100">
    <property type="entry name" value="Beta_cellobiohydrolase"/>
    <property type="match status" value="1"/>
</dbReference>
<gene>
    <name evidence="5" type="ORF">AN218_18380</name>
</gene>
<dbReference type="Gene3D" id="3.20.20.40">
    <property type="entry name" value="1, 4-beta cellobiohydrolase"/>
    <property type="match status" value="1"/>
</dbReference>
<dbReference type="InterPro" id="IPR036434">
    <property type="entry name" value="Beta_cellobiohydrolase_sf"/>
</dbReference>
<evidence type="ECO:0000256" key="3">
    <source>
        <dbReference type="RuleBase" id="RU361186"/>
    </source>
</evidence>
<keyword evidence="3" id="KW-0326">Glycosidase</keyword>
<evidence type="ECO:0000256" key="4">
    <source>
        <dbReference type="SAM" id="MobiDB-lite"/>
    </source>
</evidence>
<keyword evidence="3" id="KW-0624">Polysaccharide degradation</keyword>
<accession>A0A1E7L228</accession>
<feature type="compositionally biased region" description="Basic and acidic residues" evidence="4">
    <location>
        <begin position="12"/>
        <end position="24"/>
    </location>
</feature>
<dbReference type="PRINTS" id="PR00733">
    <property type="entry name" value="GLHYDRLASE6"/>
</dbReference>
<feature type="active site" description="Proton donor" evidence="1">
    <location>
        <position position="193"/>
    </location>
</feature>
<feature type="region of interest" description="Disordered" evidence="4">
    <location>
        <begin position="1"/>
        <end position="24"/>
    </location>
</feature>
<feature type="compositionally biased region" description="Gly residues" evidence="4">
    <location>
        <begin position="63"/>
        <end position="72"/>
    </location>
</feature>
<evidence type="ECO:0000256" key="1">
    <source>
        <dbReference type="PIRSR" id="PIRSR001100-1"/>
    </source>
</evidence>
<feature type="binding site" evidence="2">
    <location>
        <position position="268"/>
    </location>
    <ligand>
        <name>substrate</name>
    </ligand>
</feature>
<dbReference type="PATRIC" id="fig|518642.10.peg.3742"/>
<feature type="binding site" evidence="2">
    <location>
        <position position="341"/>
    </location>
    <ligand>
        <name>substrate</name>
    </ligand>
</feature>
<keyword evidence="3" id="KW-0119">Carbohydrate metabolism</keyword>
<keyword evidence="3" id="KW-0378">Hydrolase</keyword>
<keyword evidence="6" id="KW-1185">Reference proteome</keyword>
<dbReference type="EC" id="3.2.1.-" evidence="3"/>
<comment type="similarity">
    <text evidence="3">Belongs to the glycosyl hydrolase family 6.</text>
</comment>
<keyword evidence="3" id="KW-0136">Cellulose degradation</keyword>
<dbReference type="PANTHER" id="PTHR34876">
    <property type="match status" value="1"/>
</dbReference>
<feature type="binding site" evidence="2">
    <location>
        <position position="120"/>
    </location>
    <ligand>
        <name>substrate</name>
    </ligand>
</feature>
<feature type="binding site" evidence="2">
    <location>
        <position position="240"/>
    </location>
    <ligand>
        <name>substrate</name>
    </ligand>
</feature>
<dbReference type="PANTHER" id="PTHR34876:SF4">
    <property type="entry name" value="1,4-BETA-D-GLUCAN CELLOBIOHYDROLASE C-RELATED"/>
    <property type="match status" value="1"/>
</dbReference>
<comment type="caution">
    <text evidence="5">The sequence shown here is derived from an EMBL/GenBank/DDBJ whole genome shotgun (WGS) entry which is preliminary data.</text>
</comment>
<feature type="active site" description="Proton acceptor" evidence="1">
    <location>
        <position position="347"/>
    </location>
</feature>
<dbReference type="GO" id="GO:0030245">
    <property type="term" value="P:cellulose catabolic process"/>
    <property type="evidence" value="ECO:0007669"/>
    <property type="project" value="UniProtKB-KW"/>
</dbReference>